<dbReference type="RefSeq" id="WP_258337138.1">
    <property type="nucleotide sequence ID" value="NZ_JAUDEN010000016.1"/>
</dbReference>
<dbReference type="Pfam" id="PF00930">
    <property type="entry name" value="DPPIV_N"/>
    <property type="match status" value="1"/>
</dbReference>
<name>A0ABT7VGY0_9BACE</name>
<comment type="caution">
    <text evidence="3">The sequence shown here is derived from an EMBL/GenBank/DDBJ whole genome shotgun (WGS) entry which is preliminary data.</text>
</comment>
<dbReference type="EMBL" id="JAUDEN010000016">
    <property type="protein sequence ID" value="MDM8325541.1"/>
    <property type="molecule type" value="Genomic_DNA"/>
</dbReference>
<gene>
    <name evidence="3" type="ORF">QUW60_09950</name>
</gene>
<dbReference type="Proteomes" id="UP001169458">
    <property type="component" value="Unassembled WGS sequence"/>
</dbReference>
<organism evidence="3 4">
    <name type="scientific">Bacteroides gallinaceum</name>
    <dbReference type="NCBI Taxonomy" id="1462571"/>
    <lineage>
        <taxon>Bacteria</taxon>
        <taxon>Pseudomonadati</taxon>
        <taxon>Bacteroidota</taxon>
        <taxon>Bacteroidia</taxon>
        <taxon>Bacteroidales</taxon>
        <taxon>Bacteroidaceae</taxon>
        <taxon>Bacteroides</taxon>
    </lineage>
</organism>
<dbReference type="InterPro" id="IPR029058">
    <property type="entry name" value="AB_hydrolase_fold"/>
</dbReference>
<dbReference type="Gene3D" id="3.40.50.1820">
    <property type="entry name" value="alpha/beta hydrolase"/>
    <property type="match status" value="1"/>
</dbReference>
<accession>A0ABT7VGY0</accession>
<protein>
    <submittedName>
        <fullName evidence="3">S9 family peptidase</fullName>
    </submittedName>
</protein>
<evidence type="ECO:0000313" key="3">
    <source>
        <dbReference type="EMBL" id="MDM8325541.1"/>
    </source>
</evidence>
<feature type="domain" description="Dipeptidylpeptidase IV N-terminal" evidence="2">
    <location>
        <begin position="118"/>
        <end position="414"/>
    </location>
</feature>
<evidence type="ECO:0000313" key="4">
    <source>
        <dbReference type="Proteomes" id="UP001169458"/>
    </source>
</evidence>
<sequence length="694" mass="78868">MKISKQPIIICWLVMLWAMPASGISGNVYPFEGLDTLGNRLQKVYSPGVRASWLGESSYFWYENRERKGTAFYLVDAASGKKRQADTREGLAAYLEDRPELAALLKGQAPQARQQGAPAEEGVSPDGKWKAFIRNSNVYLASLTDKDAAPVILSNDGAPGFAYGQLRWSPDSKKLAAMKVREVKERQIPLLESAPESQLQPKLRWINYAKPGDVLPVSLPALFDVENMKQIPLDTRPYEHQFALFFTGWRADSRSYTFEFNQRGHQRYIVGEVRADNGEIRRLVDEKSETFIDYTRNFRHDIADGKEIIWLSERDGWKHLYLIDGTDGSVKACMTPGEWVVRRVVHVDEDARQVFFMASGMNRKEDPYNMHLCRVGFDGTGLADLTPENANHTVSFSADRSRFVDVYSRPDMPPVSVLRDGQTGKVVAELERCDVSELLAGGWVMPEVFHAKGRDGKTDIWGTIFRPANFDPNKKYPVVEDIYAGPHDSFVNKNFSAFEYYITPLVELGFIVVKIDGMGTNNRSKAFHDVCWKNLRDSGYPDRIRWIKAAARKYPYMDTSRVGVYGWSAGGQSALGALLFFNDFYKAAVSFCGCHDNRMDKIWWNEQWMGYPVDESYSRSSNVDNAHLLKGDLLIINGELDDNVDPASSLQVVKALMKAGKMFEQLYLPGRTHSLGQKFEVYRMYDFFVRKLRD</sequence>
<dbReference type="PANTHER" id="PTHR11731:SF118">
    <property type="entry name" value="BLR1971 PROTEIN"/>
    <property type="match status" value="1"/>
</dbReference>
<feature type="domain" description="Peptidase S9 prolyl oligopeptidase catalytic" evidence="1">
    <location>
        <begin position="498"/>
        <end position="692"/>
    </location>
</feature>
<dbReference type="InterPro" id="IPR050278">
    <property type="entry name" value="Serine_Prot_S9B/DPPIV"/>
</dbReference>
<dbReference type="PANTHER" id="PTHR11731">
    <property type="entry name" value="PROTEASE FAMILY S9B,C DIPEPTIDYL-PEPTIDASE IV-RELATED"/>
    <property type="match status" value="1"/>
</dbReference>
<keyword evidence="4" id="KW-1185">Reference proteome</keyword>
<evidence type="ECO:0000259" key="2">
    <source>
        <dbReference type="Pfam" id="PF00930"/>
    </source>
</evidence>
<dbReference type="InterPro" id="IPR002469">
    <property type="entry name" value="Peptidase_S9B_N"/>
</dbReference>
<dbReference type="Pfam" id="PF00326">
    <property type="entry name" value="Peptidase_S9"/>
    <property type="match status" value="1"/>
</dbReference>
<dbReference type="Gene3D" id="2.140.10.30">
    <property type="entry name" value="Dipeptidylpeptidase IV, N-terminal domain"/>
    <property type="match status" value="1"/>
</dbReference>
<dbReference type="SUPFAM" id="SSF82171">
    <property type="entry name" value="DPP6 N-terminal domain-like"/>
    <property type="match status" value="1"/>
</dbReference>
<evidence type="ECO:0000259" key="1">
    <source>
        <dbReference type="Pfam" id="PF00326"/>
    </source>
</evidence>
<dbReference type="InterPro" id="IPR001375">
    <property type="entry name" value="Peptidase_S9_cat"/>
</dbReference>
<reference evidence="4" key="2">
    <citation type="submission" date="2023-07" db="EMBL/GenBank/DDBJ databases">
        <title>Identification and characterization of horizontal gene transfer across gut microbiota members of farm animals based on homology search.</title>
        <authorList>
            <person name="Schwarzerova J."/>
            <person name="Nykrynova M."/>
            <person name="Jureckova K."/>
            <person name="Cejkova D."/>
            <person name="Rychlik I."/>
        </authorList>
    </citation>
    <scope>NUCLEOTIDE SEQUENCE [LARGE SCALE GENOMIC DNA]</scope>
    <source>
        <strain evidence="4">109_WCHN</strain>
    </source>
</reference>
<proteinExistence type="predicted"/>
<dbReference type="SUPFAM" id="SSF53474">
    <property type="entry name" value="alpha/beta-Hydrolases"/>
    <property type="match status" value="1"/>
</dbReference>
<reference evidence="3 4" key="1">
    <citation type="submission" date="2023-06" db="EMBL/GenBank/DDBJ databases">
        <authorList>
            <person name="Zeman M."/>
            <person name="Kubasova T."/>
            <person name="Jahodarova E."/>
            <person name="Nykrynova M."/>
            <person name="Rychlik I."/>
        </authorList>
    </citation>
    <scope>NUCLEOTIDE SEQUENCE [LARGE SCALE GENOMIC DNA]</scope>
    <source>
        <strain evidence="3 4">109_WCHN</strain>
    </source>
</reference>